<dbReference type="EMBL" id="JASCZI010000069">
    <property type="protein sequence ID" value="MED6108178.1"/>
    <property type="molecule type" value="Genomic_DNA"/>
</dbReference>
<comment type="caution">
    <text evidence="1">The sequence shown here is derived from an EMBL/GenBank/DDBJ whole genome shotgun (WGS) entry which is preliminary data.</text>
</comment>
<evidence type="ECO:0000313" key="1">
    <source>
        <dbReference type="EMBL" id="MED6108178.1"/>
    </source>
</evidence>
<sequence length="63" mass="6482">KVVTTITEYASPSGFDLILLVTDTAITVSSSSTFWNALACSSSTCVGSRGGGHVVMVMDHGES</sequence>
<feature type="non-terminal residue" evidence="1">
    <location>
        <position position="1"/>
    </location>
</feature>
<protein>
    <submittedName>
        <fullName evidence="1">Uncharacterized protein</fullName>
    </submittedName>
</protein>
<accession>A0ABU6Q9I2</accession>
<gene>
    <name evidence="1" type="ORF">PIB30_021125</name>
</gene>
<organism evidence="1 2">
    <name type="scientific">Stylosanthes scabra</name>
    <dbReference type="NCBI Taxonomy" id="79078"/>
    <lineage>
        <taxon>Eukaryota</taxon>
        <taxon>Viridiplantae</taxon>
        <taxon>Streptophyta</taxon>
        <taxon>Embryophyta</taxon>
        <taxon>Tracheophyta</taxon>
        <taxon>Spermatophyta</taxon>
        <taxon>Magnoliopsida</taxon>
        <taxon>eudicotyledons</taxon>
        <taxon>Gunneridae</taxon>
        <taxon>Pentapetalae</taxon>
        <taxon>rosids</taxon>
        <taxon>fabids</taxon>
        <taxon>Fabales</taxon>
        <taxon>Fabaceae</taxon>
        <taxon>Papilionoideae</taxon>
        <taxon>50 kb inversion clade</taxon>
        <taxon>dalbergioids sensu lato</taxon>
        <taxon>Dalbergieae</taxon>
        <taxon>Pterocarpus clade</taxon>
        <taxon>Stylosanthes</taxon>
    </lineage>
</organism>
<reference evidence="1 2" key="1">
    <citation type="journal article" date="2023" name="Plants (Basel)">
        <title>Bridging the Gap: Combining Genomics and Transcriptomics Approaches to Understand Stylosanthes scabra, an Orphan Legume from the Brazilian Caatinga.</title>
        <authorList>
            <person name="Ferreira-Neto J.R.C."/>
            <person name="da Silva M.D."/>
            <person name="Binneck E."/>
            <person name="de Melo N.F."/>
            <person name="da Silva R.H."/>
            <person name="de Melo A.L.T.M."/>
            <person name="Pandolfi V."/>
            <person name="Bustamante F.O."/>
            <person name="Brasileiro-Vidal A.C."/>
            <person name="Benko-Iseppon A.M."/>
        </authorList>
    </citation>
    <scope>NUCLEOTIDE SEQUENCE [LARGE SCALE GENOMIC DNA]</scope>
    <source>
        <tissue evidence="1">Leaves</tissue>
    </source>
</reference>
<keyword evidence="2" id="KW-1185">Reference proteome</keyword>
<name>A0ABU6Q9I2_9FABA</name>
<proteinExistence type="predicted"/>
<evidence type="ECO:0000313" key="2">
    <source>
        <dbReference type="Proteomes" id="UP001341840"/>
    </source>
</evidence>
<dbReference type="Proteomes" id="UP001341840">
    <property type="component" value="Unassembled WGS sequence"/>
</dbReference>